<organism evidence="1 2">
    <name type="scientific">Ruminococcus bicirculans</name>
    <name type="common">ex Wegman et al. 2014</name>
    <dbReference type="NCBI Taxonomy" id="1160721"/>
    <lineage>
        <taxon>Bacteria</taxon>
        <taxon>Bacillati</taxon>
        <taxon>Bacillota</taxon>
        <taxon>Clostridia</taxon>
        <taxon>Eubacteriales</taxon>
        <taxon>Oscillospiraceae</taxon>
        <taxon>Ruminococcus</taxon>
    </lineage>
</organism>
<gene>
    <name evidence="1" type="ORF">NE632_05475</name>
</gene>
<comment type="caution">
    <text evidence="1">The sequence shown here is derived from an EMBL/GenBank/DDBJ whole genome shotgun (WGS) entry which is preliminary data.</text>
</comment>
<name>A0AAW5KJH8_9FIRM</name>
<evidence type="ECO:0000313" key="1">
    <source>
        <dbReference type="EMBL" id="MCQ5152753.1"/>
    </source>
</evidence>
<dbReference type="InterPro" id="IPR028958">
    <property type="entry name" value="Imm42"/>
</dbReference>
<proteinExistence type="predicted"/>
<dbReference type="Pfam" id="PF15593">
    <property type="entry name" value="Imm42"/>
    <property type="match status" value="1"/>
</dbReference>
<dbReference type="RefSeq" id="WP_181981613.1">
    <property type="nucleotide sequence ID" value="NZ_CAKWZC010000053.1"/>
</dbReference>
<evidence type="ECO:0000313" key="2">
    <source>
        <dbReference type="Proteomes" id="UP001206236"/>
    </source>
</evidence>
<dbReference type="EMBL" id="JANGCN010000009">
    <property type="protein sequence ID" value="MCQ5152753.1"/>
    <property type="molecule type" value="Genomic_DNA"/>
</dbReference>
<sequence length="173" mass="20041">MLIGDPYKFAVLFDRVKKWNPSLTDNNGFFALCIDGKLFPDEIENAVIPVGVRDVKVALSGIPVDEKIFDMDSKDAILILYDLVYPEFDDEKSDEENRDNDFRYLLSTNELVDDNYLVFAVGKERKIRILGTKAEYDFEEKRDVLCNSKVTEIILEKDYVNNVIAQLEEIKWN</sequence>
<dbReference type="AlphaFoldDB" id="A0AAW5KJH8"/>
<reference evidence="1" key="1">
    <citation type="submission" date="2022-06" db="EMBL/GenBank/DDBJ databases">
        <title>Isolation of gut microbiota from human fecal samples.</title>
        <authorList>
            <person name="Pamer E.G."/>
            <person name="Barat B."/>
            <person name="Waligurski E."/>
            <person name="Medina S."/>
            <person name="Paddock L."/>
            <person name="Mostad J."/>
        </authorList>
    </citation>
    <scope>NUCLEOTIDE SEQUENCE</scope>
    <source>
        <strain evidence="1">DFI.5.57</strain>
    </source>
</reference>
<dbReference type="Proteomes" id="UP001206236">
    <property type="component" value="Unassembled WGS sequence"/>
</dbReference>
<accession>A0AAW5KJH8</accession>
<protein>
    <submittedName>
        <fullName evidence="1">Immunity 42 family protein</fullName>
    </submittedName>
</protein>